<evidence type="ECO:0000256" key="1">
    <source>
        <dbReference type="SAM" id="Phobius"/>
    </source>
</evidence>
<evidence type="ECO:0000313" key="5">
    <source>
        <dbReference type="Proteomes" id="UP000537718"/>
    </source>
</evidence>
<dbReference type="KEGG" id="pcm:AY601_3182"/>
<feature type="transmembrane region" description="Helical" evidence="1">
    <location>
        <begin position="88"/>
        <end position="107"/>
    </location>
</feature>
<name>A0A127VFB7_9SPHI</name>
<evidence type="ECO:0000313" key="2">
    <source>
        <dbReference type="EMBL" id="AMQ00053.1"/>
    </source>
</evidence>
<dbReference type="OrthoDB" id="798211at2"/>
<dbReference type="AlphaFoldDB" id="A0A127VFB7"/>
<gene>
    <name evidence="2" type="ORF">AY601_3182</name>
    <name evidence="3" type="ORF">HDE69_002443</name>
</gene>
<dbReference type="Proteomes" id="UP000537718">
    <property type="component" value="Unassembled WGS sequence"/>
</dbReference>
<evidence type="ECO:0000313" key="4">
    <source>
        <dbReference type="Proteomes" id="UP000071561"/>
    </source>
</evidence>
<organism evidence="2 4">
    <name type="scientific">Pedobacter cryoconitis</name>
    <dbReference type="NCBI Taxonomy" id="188932"/>
    <lineage>
        <taxon>Bacteria</taxon>
        <taxon>Pseudomonadati</taxon>
        <taxon>Bacteroidota</taxon>
        <taxon>Sphingobacteriia</taxon>
        <taxon>Sphingobacteriales</taxon>
        <taxon>Sphingobacteriaceae</taxon>
        <taxon>Pedobacter</taxon>
    </lineage>
</organism>
<keyword evidence="1" id="KW-1133">Transmembrane helix</keyword>
<keyword evidence="1" id="KW-0812">Transmembrane</keyword>
<dbReference type="EMBL" id="JACHCF010000005">
    <property type="protein sequence ID" value="MBB5621382.1"/>
    <property type="molecule type" value="Genomic_DNA"/>
</dbReference>
<evidence type="ECO:0000313" key="3">
    <source>
        <dbReference type="EMBL" id="MBB5621382.1"/>
    </source>
</evidence>
<feature type="transmembrane region" description="Helical" evidence="1">
    <location>
        <begin position="58"/>
        <end position="76"/>
    </location>
</feature>
<accession>A0A127VFB7</accession>
<keyword evidence="1" id="KW-0472">Membrane</keyword>
<dbReference type="PATRIC" id="fig|188932.3.peg.3315"/>
<dbReference type="EMBL" id="CP014504">
    <property type="protein sequence ID" value="AMQ00053.1"/>
    <property type="molecule type" value="Genomic_DNA"/>
</dbReference>
<keyword evidence="4" id="KW-1185">Reference proteome</keyword>
<reference evidence="3 5" key="2">
    <citation type="submission" date="2020-08" db="EMBL/GenBank/DDBJ databases">
        <title>Genomic Encyclopedia of Type Strains, Phase IV (KMG-V): Genome sequencing to study the core and pangenomes of soil and plant-associated prokaryotes.</title>
        <authorList>
            <person name="Whitman W."/>
        </authorList>
    </citation>
    <scope>NUCLEOTIDE SEQUENCE [LARGE SCALE GENOMIC DNA]</scope>
    <source>
        <strain evidence="3 5">MP7CTX6</strain>
    </source>
</reference>
<protein>
    <submittedName>
        <fullName evidence="2">Uncharacterized protein</fullName>
    </submittedName>
</protein>
<dbReference type="Proteomes" id="UP000071561">
    <property type="component" value="Chromosome"/>
</dbReference>
<dbReference type="RefSeq" id="WP_068402742.1">
    <property type="nucleotide sequence ID" value="NZ_CP014504.1"/>
</dbReference>
<sequence>MATLTLNTAPSISLWSKYLNFADSQKPNHLGWFLVSIVLHATILVPLTFVLVYSLGGYVIPCLAVSMLIFFANIVANMSSASTRVTIGVFYLSLLIHAAILLITVAGL</sequence>
<reference evidence="2 4" key="1">
    <citation type="submission" date="2016-03" db="EMBL/GenBank/DDBJ databases">
        <title>Complete genome sequence of Pedobacter cryoconitis PAMC 27485.</title>
        <authorList>
            <person name="Lee J."/>
            <person name="Kim O.-S."/>
        </authorList>
    </citation>
    <scope>NUCLEOTIDE SEQUENCE [LARGE SCALE GENOMIC DNA]</scope>
    <source>
        <strain evidence="2 4">PAMC 27485</strain>
    </source>
</reference>
<feature type="transmembrane region" description="Helical" evidence="1">
    <location>
        <begin position="30"/>
        <end position="52"/>
    </location>
</feature>
<proteinExistence type="predicted"/>